<gene>
    <name evidence="2" type="ORF">FPOA_14046</name>
</gene>
<keyword evidence="3" id="KW-1185">Reference proteome</keyword>
<dbReference type="EMBL" id="LYXU01000176">
    <property type="protein sequence ID" value="OBS15024.1"/>
    <property type="molecule type" value="Genomic_DNA"/>
</dbReference>
<dbReference type="PANTHER" id="PTHR33112:SF10">
    <property type="entry name" value="TOL"/>
    <property type="match status" value="1"/>
</dbReference>
<name>A0A1B8A3H7_FUSPO</name>
<dbReference type="AlphaFoldDB" id="A0A1B8A3H7"/>
<reference evidence="2 3" key="1">
    <citation type="submission" date="2016-06" db="EMBL/GenBank/DDBJ databases">
        <title>Living apart together: crosstalk between the core and supernumerary genomes in a fungal plant pathogen.</title>
        <authorList>
            <person name="Vanheule A."/>
            <person name="Audenaert K."/>
            <person name="Warris S."/>
            <person name="Van De Geest H."/>
            <person name="Schijlen E."/>
            <person name="Hofte M."/>
            <person name="De Saeger S."/>
            <person name="Haesaert G."/>
            <person name="Waalwijk C."/>
            <person name="Van Der Lee T."/>
        </authorList>
    </citation>
    <scope>NUCLEOTIDE SEQUENCE [LARGE SCALE GENOMIC DNA]</scope>
    <source>
        <strain evidence="2 3">2516</strain>
    </source>
</reference>
<dbReference type="STRING" id="36050.A0A1B8A3H7"/>
<organism evidence="2 3">
    <name type="scientific">Fusarium poae</name>
    <dbReference type="NCBI Taxonomy" id="36050"/>
    <lineage>
        <taxon>Eukaryota</taxon>
        <taxon>Fungi</taxon>
        <taxon>Dikarya</taxon>
        <taxon>Ascomycota</taxon>
        <taxon>Pezizomycotina</taxon>
        <taxon>Sordariomycetes</taxon>
        <taxon>Hypocreomycetidae</taxon>
        <taxon>Hypocreales</taxon>
        <taxon>Nectriaceae</taxon>
        <taxon>Fusarium</taxon>
    </lineage>
</organism>
<evidence type="ECO:0000259" key="1">
    <source>
        <dbReference type="Pfam" id="PF06985"/>
    </source>
</evidence>
<dbReference type="PANTHER" id="PTHR33112">
    <property type="entry name" value="DOMAIN PROTEIN, PUTATIVE-RELATED"/>
    <property type="match status" value="1"/>
</dbReference>
<dbReference type="OMA" id="VYASAYC"/>
<dbReference type="InterPro" id="IPR010730">
    <property type="entry name" value="HET"/>
</dbReference>
<evidence type="ECO:0000313" key="3">
    <source>
        <dbReference type="Proteomes" id="UP000091967"/>
    </source>
</evidence>
<accession>A0A1B8A3H7</accession>
<comment type="caution">
    <text evidence="2">The sequence shown here is derived from an EMBL/GenBank/DDBJ whole genome shotgun (WGS) entry which is preliminary data.</text>
</comment>
<dbReference type="Pfam" id="PF06985">
    <property type="entry name" value="HET"/>
    <property type="match status" value="1"/>
</dbReference>
<dbReference type="Proteomes" id="UP000091967">
    <property type="component" value="Unassembled WGS sequence"/>
</dbReference>
<protein>
    <recommendedName>
        <fullName evidence="1">Heterokaryon incompatibility domain-containing protein</fullName>
    </recommendedName>
</protein>
<proteinExistence type="predicted"/>
<feature type="domain" description="Heterokaryon incompatibility" evidence="1">
    <location>
        <begin position="187"/>
        <end position="335"/>
    </location>
</feature>
<evidence type="ECO:0000313" key="2">
    <source>
        <dbReference type="EMBL" id="OBS15024.1"/>
    </source>
</evidence>
<sequence>MPTGWKYDFDNGFAEDLVTRSSENRRTLSSSDPPVRCCPVCSPILFPDGDRSCSDLAAADGSCRVCRFILSVVQQHHNDDGQRLSVRRTGSALITQPKDRRVLYLCSDIGPSEVVNNDIQISFPVLPAGDDPWCFSLLRAWVERCDTSHKCHRGKGELPTRLLKIGDNGAPANLWLVSGQTLNKAKYIALSHCWGKTVPGETPSYCTTKNNISARENGFSTDDLPATFQDAIEVTRQLGLQYLWIDSLCIIQGEGGDWEQEAGRMQNVYASAYCTLAATSARDSNSGFLKRTVNSQYICVQDNLGRQIYVCSDPADFDTDVERAELNSRAWVVQERFLSCRTIHFGAHQMYWECGKEVYCEDMTRLTAPSLGEKYFKLDPKFPGRLRDSGITSTINFIQSLFEDYSKCELTIATDRAVALSGLTGSIAATLGSRMAYGYGAFDLFLHRSLLWMRIDLDKKKIEYGAGRKVPSWSWMAYEGGIQFISLKDLPFRQLYVFKDITFLPCRAGYMERTVLRTKVWKFLRSDLRLEASAEGKYRILVSPGEEIGWIMPDGEIFEMELAVVVGRVGSSRSRDREYYILVVKERETNVYERVGIGKIHEGYMSKQDGDVHLV</sequence>